<protein>
    <submittedName>
        <fullName evidence="2">Uncharacterized protein</fullName>
    </submittedName>
</protein>
<evidence type="ECO:0000256" key="1">
    <source>
        <dbReference type="SAM" id="Phobius"/>
    </source>
</evidence>
<sequence>MPIRTVVSGSSMATIQPDVAAMTSSNTLLPRSAKSVSAAKKSAMKTSVVAGGGLLALTGKKLGIVAGTLALGGPVVATGVTLAVGAGLIYASRQRSHCFSPMNQRK</sequence>
<keyword evidence="1" id="KW-0812">Transmembrane</keyword>
<gene>
    <name evidence="2" type="ORF">MAGMO_0090</name>
</gene>
<keyword evidence="1" id="KW-0472">Membrane</keyword>
<name>A0A1S7LET1_MAGMO</name>
<proteinExistence type="predicted"/>
<reference evidence="2" key="1">
    <citation type="submission" date="2015-04" db="EMBL/GenBank/DDBJ databases">
        <authorList>
            <person name="Syromyatnikov M.Y."/>
            <person name="Popov V.N."/>
        </authorList>
    </citation>
    <scope>NUCLEOTIDE SEQUENCE</scope>
    <source>
        <strain evidence="2">MO-1</strain>
    </source>
</reference>
<feature type="transmembrane region" description="Helical" evidence="1">
    <location>
        <begin position="64"/>
        <end position="91"/>
    </location>
</feature>
<accession>A0A1S7LET1</accession>
<organism evidence="2">
    <name type="scientific">Magnetococcus massalia (strain MO-1)</name>
    <dbReference type="NCBI Taxonomy" id="451514"/>
    <lineage>
        <taxon>Bacteria</taxon>
        <taxon>Pseudomonadati</taxon>
        <taxon>Pseudomonadota</taxon>
        <taxon>Magnetococcia</taxon>
        <taxon>Magnetococcales</taxon>
        <taxon>Magnetococcaceae</taxon>
        <taxon>Magnetococcus</taxon>
    </lineage>
</organism>
<dbReference type="EMBL" id="LO017727">
    <property type="protein sequence ID" value="CRH04306.1"/>
    <property type="molecule type" value="Genomic_DNA"/>
</dbReference>
<keyword evidence="1" id="KW-1133">Transmembrane helix</keyword>
<evidence type="ECO:0000313" key="2">
    <source>
        <dbReference type="EMBL" id="CRH04306.1"/>
    </source>
</evidence>
<dbReference type="AlphaFoldDB" id="A0A1S7LET1"/>